<gene>
    <name evidence="8" type="ORF">JQC72_13160</name>
</gene>
<proteinExistence type="predicted"/>
<dbReference type="Gene3D" id="3.30.70.120">
    <property type="match status" value="1"/>
</dbReference>
<dbReference type="PIRSF" id="PIRSF006483">
    <property type="entry name" value="Membrane_protein_YitT"/>
    <property type="match status" value="1"/>
</dbReference>
<dbReference type="Pfam" id="PF02588">
    <property type="entry name" value="YitT_membrane"/>
    <property type="match status" value="1"/>
</dbReference>
<keyword evidence="5 6" id="KW-0472">Membrane</keyword>
<keyword evidence="4 6" id="KW-1133">Transmembrane helix</keyword>
<dbReference type="CDD" id="cd16380">
    <property type="entry name" value="YitT_C"/>
    <property type="match status" value="1"/>
</dbReference>
<evidence type="ECO:0000256" key="6">
    <source>
        <dbReference type="SAM" id="Phobius"/>
    </source>
</evidence>
<feature type="transmembrane region" description="Helical" evidence="6">
    <location>
        <begin position="162"/>
        <end position="181"/>
    </location>
</feature>
<evidence type="ECO:0000256" key="3">
    <source>
        <dbReference type="ARBA" id="ARBA00022692"/>
    </source>
</evidence>
<sequence length="339" mass="37943">MTLQCPTIRHHRIHLLSAICDNQSNVPVHLPSCAIIVKDYTIDPDGREKDTVNQPIFRIPSWRWWRRLISLTLGCILVAVGLDLFLIPNQIIDGGVVGISIIFSEITPWSMSVFLVLFNLPFWFLGYKQIGKTFTFCTMYSVILLAVLTEFIHSFPRVTDNLFLATVFGGIILGMGVGLIIRNGGSLDGTEVLAIIGHEKLGFSVGEIVMFFNVFILGSAGFVFEWDKAMYSLIAYFIAYKTIDVVVEGLDESKSVMIISDKPDDIAEAILYRLGRGVTHIYGKGGYTKEEKELLYCIVTRLEVAKLKSIVSEIDPHAFVAIEHVHDVLGGRFKKKSIH</sequence>
<evidence type="ECO:0000259" key="7">
    <source>
        <dbReference type="Pfam" id="PF10035"/>
    </source>
</evidence>
<evidence type="ECO:0000256" key="2">
    <source>
        <dbReference type="ARBA" id="ARBA00022475"/>
    </source>
</evidence>
<accession>A0ABS2WLQ0</accession>
<dbReference type="EMBL" id="JAFHAP010000011">
    <property type="protein sequence ID" value="MBN2910449.1"/>
    <property type="molecule type" value="Genomic_DNA"/>
</dbReference>
<dbReference type="Pfam" id="PF10035">
    <property type="entry name" value="DUF2179"/>
    <property type="match status" value="1"/>
</dbReference>
<evidence type="ECO:0000313" key="9">
    <source>
        <dbReference type="Proteomes" id="UP001177120"/>
    </source>
</evidence>
<evidence type="ECO:0000256" key="1">
    <source>
        <dbReference type="ARBA" id="ARBA00004651"/>
    </source>
</evidence>
<dbReference type="Proteomes" id="UP001177120">
    <property type="component" value="Unassembled WGS sequence"/>
</dbReference>
<feature type="transmembrane region" description="Helical" evidence="6">
    <location>
        <begin position="201"/>
        <end position="223"/>
    </location>
</feature>
<feature type="transmembrane region" description="Helical" evidence="6">
    <location>
        <begin position="137"/>
        <end position="156"/>
    </location>
</feature>
<evidence type="ECO:0000256" key="4">
    <source>
        <dbReference type="ARBA" id="ARBA00022989"/>
    </source>
</evidence>
<feature type="transmembrane region" description="Helical" evidence="6">
    <location>
        <begin position="106"/>
        <end position="125"/>
    </location>
</feature>
<dbReference type="InterPro" id="IPR019264">
    <property type="entry name" value="DUF2179"/>
</dbReference>
<organism evidence="8 9">
    <name type="scientific">Polycladomyces zharkentensis</name>
    <dbReference type="NCBI Taxonomy" id="2807616"/>
    <lineage>
        <taxon>Bacteria</taxon>
        <taxon>Bacillati</taxon>
        <taxon>Bacillota</taxon>
        <taxon>Bacilli</taxon>
        <taxon>Bacillales</taxon>
        <taxon>Thermoactinomycetaceae</taxon>
        <taxon>Polycladomyces</taxon>
    </lineage>
</organism>
<feature type="domain" description="DUF2179" evidence="7">
    <location>
        <begin position="276"/>
        <end position="330"/>
    </location>
</feature>
<dbReference type="PANTHER" id="PTHR33545:SF3">
    <property type="entry name" value="UPF0750 MEMBRANE PROTEIN YQFU"/>
    <property type="match status" value="1"/>
</dbReference>
<name>A0ABS2WLQ0_9BACL</name>
<keyword evidence="9" id="KW-1185">Reference proteome</keyword>
<dbReference type="PANTHER" id="PTHR33545">
    <property type="entry name" value="UPF0750 MEMBRANE PROTEIN YITT-RELATED"/>
    <property type="match status" value="1"/>
</dbReference>
<evidence type="ECO:0000256" key="5">
    <source>
        <dbReference type="ARBA" id="ARBA00023136"/>
    </source>
</evidence>
<dbReference type="InterPro" id="IPR051461">
    <property type="entry name" value="UPF0750_membrane"/>
</dbReference>
<dbReference type="InterPro" id="IPR015867">
    <property type="entry name" value="N-reg_PII/ATP_PRibTrfase_C"/>
</dbReference>
<dbReference type="InterPro" id="IPR003740">
    <property type="entry name" value="YitT"/>
</dbReference>
<protein>
    <submittedName>
        <fullName evidence="8">YitT family protein</fullName>
    </submittedName>
</protein>
<comment type="subcellular location">
    <subcellularLocation>
        <location evidence="1">Cell membrane</location>
        <topology evidence="1">Multi-pass membrane protein</topology>
    </subcellularLocation>
</comment>
<keyword evidence="3 6" id="KW-0812">Transmembrane</keyword>
<evidence type="ECO:0000313" key="8">
    <source>
        <dbReference type="EMBL" id="MBN2910449.1"/>
    </source>
</evidence>
<feature type="transmembrane region" description="Helical" evidence="6">
    <location>
        <begin position="68"/>
        <end position="86"/>
    </location>
</feature>
<comment type="caution">
    <text evidence="8">The sequence shown here is derived from an EMBL/GenBank/DDBJ whole genome shotgun (WGS) entry which is preliminary data.</text>
</comment>
<keyword evidence="2" id="KW-1003">Cell membrane</keyword>
<reference evidence="8" key="1">
    <citation type="journal article" date="2024" name="Int. J. Syst. Evol. Microbiol.">
        <title>Polycladomyces zharkentensis sp. nov., a novel thermophilic cellulose- and starch-degrading member of the Bacillota from a geothermal aquifer in Kazakhstan.</title>
        <authorList>
            <person name="Mashzhan A."/>
            <person name="Kistaubayeva A."/>
            <person name="Javier-Lopez R."/>
            <person name="Bissenova U."/>
            <person name="Bissenbay A."/>
            <person name="Birkeland N.K."/>
        </authorList>
    </citation>
    <scope>NUCLEOTIDE SEQUENCE</scope>
    <source>
        <strain evidence="8">ZKZ2T</strain>
    </source>
</reference>